<feature type="compositionally biased region" description="Polar residues" evidence="3">
    <location>
        <begin position="36"/>
        <end position="50"/>
    </location>
</feature>
<dbReference type="InterPro" id="IPR054722">
    <property type="entry name" value="PolX-like_BBD"/>
</dbReference>
<gene>
    <name evidence="5" type="ORF">O181_062283</name>
</gene>
<comment type="caution">
    <text evidence="5">The sequence shown here is derived from an EMBL/GenBank/DDBJ whole genome shotgun (WGS) entry which is preliminary data.</text>
</comment>
<keyword evidence="6" id="KW-1185">Reference proteome</keyword>
<dbReference type="Pfam" id="PF00098">
    <property type="entry name" value="zf-CCHC"/>
    <property type="match status" value="1"/>
</dbReference>
<accession>A0A9Q3EPF8</accession>
<evidence type="ECO:0000259" key="4">
    <source>
        <dbReference type="PROSITE" id="PS50158"/>
    </source>
</evidence>
<sequence>MTVKESLDSSIDLSKMDSTGKDLKQHERQYREETPPRQSGSYANNPSKSFSPIAKRDPEWKKKWLTSKNPCFHCGEVGHWAPDCPTRARVKGNQKTASVAGIGVVPTLEQGKALLDSGATHSFVGDLSLFSQLWDTDMTLSVASRKSYPVIAIGQIMLKTKIGTLVIDDVLYCKHIPGVILFIGQLLNQQIMVEFLDGTFSLRQND</sequence>
<dbReference type="EMBL" id="AVOT02029648">
    <property type="protein sequence ID" value="MBW0522568.1"/>
    <property type="molecule type" value="Genomic_DNA"/>
</dbReference>
<dbReference type="Gene3D" id="4.10.60.10">
    <property type="entry name" value="Zinc finger, CCHC-type"/>
    <property type="match status" value="1"/>
</dbReference>
<dbReference type="Pfam" id="PF22936">
    <property type="entry name" value="Pol_BBD"/>
    <property type="match status" value="1"/>
</dbReference>
<dbReference type="AlphaFoldDB" id="A0A9Q3EPF8"/>
<evidence type="ECO:0000256" key="2">
    <source>
        <dbReference type="PROSITE-ProRule" id="PRU00047"/>
    </source>
</evidence>
<keyword evidence="2" id="KW-0863">Zinc-finger</keyword>
<evidence type="ECO:0000313" key="5">
    <source>
        <dbReference type="EMBL" id="MBW0522568.1"/>
    </source>
</evidence>
<proteinExistence type="predicted"/>
<protein>
    <recommendedName>
        <fullName evidence="4">CCHC-type domain-containing protein</fullName>
    </recommendedName>
</protein>
<name>A0A9Q3EPF8_9BASI</name>
<keyword evidence="2" id="KW-0479">Metal-binding</keyword>
<keyword evidence="2" id="KW-0862">Zinc</keyword>
<dbReference type="SUPFAM" id="SSF57756">
    <property type="entry name" value="Retrovirus zinc finger-like domains"/>
    <property type="match status" value="1"/>
</dbReference>
<dbReference type="OrthoDB" id="3025757at2759"/>
<dbReference type="GO" id="GO:0006397">
    <property type="term" value="P:mRNA processing"/>
    <property type="evidence" value="ECO:0007669"/>
    <property type="project" value="UniProtKB-KW"/>
</dbReference>
<feature type="region of interest" description="Disordered" evidence="3">
    <location>
        <begin position="1"/>
        <end position="54"/>
    </location>
</feature>
<dbReference type="GO" id="GO:0008270">
    <property type="term" value="F:zinc ion binding"/>
    <property type="evidence" value="ECO:0007669"/>
    <property type="project" value="UniProtKB-KW"/>
</dbReference>
<organism evidence="5 6">
    <name type="scientific">Austropuccinia psidii MF-1</name>
    <dbReference type="NCBI Taxonomy" id="1389203"/>
    <lineage>
        <taxon>Eukaryota</taxon>
        <taxon>Fungi</taxon>
        <taxon>Dikarya</taxon>
        <taxon>Basidiomycota</taxon>
        <taxon>Pucciniomycotina</taxon>
        <taxon>Pucciniomycetes</taxon>
        <taxon>Pucciniales</taxon>
        <taxon>Sphaerophragmiaceae</taxon>
        <taxon>Austropuccinia</taxon>
    </lineage>
</organism>
<dbReference type="InterPro" id="IPR001878">
    <property type="entry name" value="Znf_CCHC"/>
</dbReference>
<evidence type="ECO:0000256" key="1">
    <source>
        <dbReference type="ARBA" id="ARBA00022664"/>
    </source>
</evidence>
<evidence type="ECO:0000256" key="3">
    <source>
        <dbReference type="SAM" id="MobiDB-lite"/>
    </source>
</evidence>
<dbReference type="Proteomes" id="UP000765509">
    <property type="component" value="Unassembled WGS sequence"/>
</dbReference>
<reference evidence="5" key="1">
    <citation type="submission" date="2021-03" db="EMBL/GenBank/DDBJ databases">
        <title>Draft genome sequence of rust myrtle Austropuccinia psidii MF-1, a brazilian biotype.</title>
        <authorList>
            <person name="Quecine M.C."/>
            <person name="Pachon D.M.R."/>
            <person name="Bonatelli M.L."/>
            <person name="Correr F.H."/>
            <person name="Franceschini L.M."/>
            <person name="Leite T.F."/>
            <person name="Margarido G.R.A."/>
            <person name="Almeida C.A."/>
            <person name="Ferrarezi J.A."/>
            <person name="Labate C.A."/>
        </authorList>
    </citation>
    <scope>NUCLEOTIDE SEQUENCE</scope>
    <source>
        <strain evidence="5">MF-1</strain>
    </source>
</reference>
<feature type="compositionally biased region" description="Basic and acidic residues" evidence="3">
    <location>
        <begin position="14"/>
        <end position="35"/>
    </location>
</feature>
<dbReference type="InterPro" id="IPR036875">
    <property type="entry name" value="Znf_CCHC_sf"/>
</dbReference>
<keyword evidence="1" id="KW-0507">mRNA processing</keyword>
<dbReference type="PROSITE" id="PS50158">
    <property type="entry name" value="ZF_CCHC"/>
    <property type="match status" value="1"/>
</dbReference>
<feature type="domain" description="CCHC-type" evidence="4">
    <location>
        <begin position="71"/>
        <end position="85"/>
    </location>
</feature>
<dbReference type="GO" id="GO:0003676">
    <property type="term" value="F:nucleic acid binding"/>
    <property type="evidence" value="ECO:0007669"/>
    <property type="project" value="InterPro"/>
</dbReference>
<dbReference type="SMART" id="SM00343">
    <property type="entry name" value="ZnF_C2HC"/>
    <property type="match status" value="1"/>
</dbReference>
<evidence type="ECO:0000313" key="6">
    <source>
        <dbReference type="Proteomes" id="UP000765509"/>
    </source>
</evidence>